<evidence type="ECO:0000313" key="2">
    <source>
        <dbReference type="EMBL" id="MFK4754144.1"/>
    </source>
</evidence>
<evidence type="ECO:0000259" key="1">
    <source>
        <dbReference type="Pfam" id="PF18899"/>
    </source>
</evidence>
<keyword evidence="3" id="KW-1185">Reference proteome</keyword>
<dbReference type="Pfam" id="PF18899">
    <property type="entry name" value="DUF5655"/>
    <property type="match status" value="1"/>
</dbReference>
<reference evidence="2 3" key="1">
    <citation type="submission" date="2024-03" db="EMBL/GenBank/DDBJ databases">
        <title>High-quality draft genome sequence of Oceanobacter sp. wDCs-4.</title>
        <authorList>
            <person name="Dong C."/>
        </authorList>
    </citation>
    <scope>NUCLEOTIDE SEQUENCE [LARGE SCALE GENOMIC DNA]</scope>
    <source>
        <strain evidence="3">wDCs-4</strain>
    </source>
</reference>
<dbReference type="Gene3D" id="3.40.1350.10">
    <property type="match status" value="1"/>
</dbReference>
<sequence>MSDIKLFTLDQGKATELSGQSARLEKHLQQDVERNMSALLGVSCLASEYSTGKTHRGRIDSLGIDENNCPVIIEYKRHSNENVINQGLFYLDWLLDHQAEFRWLVMETLDKKIAEAIEWNGTRLICIAADFNRYDEHAVQQINRNIELMRYRYFGDNLLLLELVNAQTAQINQDAQTSKTDSTASQIDTPITENKITTRGDKSQQERLAEAPPELLELYNNLCDYIESLGDEVQRKELKLYTAFKRIRNFASVLVLSGRDPRLQLYLKLPGEMAEEKDDKWMRNMSNTGHWGTGDLEVNVRTPEELEEAKQLVAKAYGES</sequence>
<gene>
    <name evidence="2" type="ORF">WG929_17160</name>
</gene>
<protein>
    <submittedName>
        <fullName evidence="2">DUF5655 domain-containing protein</fullName>
    </submittedName>
</protein>
<dbReference type="InterPro" id="IPR043714">
    <property type="entry name" value="DUF5655"/>
</dbReference>
<organism evidence="2 3">
    <name type="scientific">Oceanobacter antarcticus</name>
    <dbReference type="NCBI Taxonomy" id="3133425"/>
    <lineage>
        <taxon>Bacteria</taxon>
        <taxon>Pseudomonadati</taxon>
        <taxon>Pseudomonadota</taxon>
        <taxon>Gammaproteobacteria</taxon>
        <taxon>Oceanospirillales</taxon>
        <taxon>Oceanospirillaceae</taxon>
        <taxon>Oceanobacter</taxon>
    </lineage>
</organism>
<dbReference type="EMBL" id="JBBKTX010000025">
    <property type="protein sequence ID" value="MFK4754144.1"/>
    <property type="molecule type" value="Genomic_DNA"/>
</dbReference>
<accession>A0ABW8NMC6</accession>
<evidence type="ECO:0000313" key="3">
    <source>
        <dbReference type="Proteomes" id="UP001620597"/>
    </source>
</evidence>
<comment type="caution">
    <text evidence="2">The sequence shown here is derived from an EMBL/GenBank/DDBJ whole genome shotgun (WGS) entry which is preliminary data.</text>
</comment>
<dbReference type="Proteomes" id="UP001620597">
    <property type="component" value="Unassembled WGS sequence"/>
</dbReference>
<dbReference type="RefSeq" id="WP_416207085.1">
    <property type="nucleotide sequence ID" value="NZ_JBBKTX010000025.1"/>
</dbReference>
<dbReference type="InterPro" id="IPR011856">
    <property type="entry name" value="tRNA_endonuc-like_dom_sf"/>
</dbReference>
<name>A0ABW8NMC6_9GAMM</name>
<proteinExistence type="predicted"/>
<feature type="domain" description="DUF5655" evidence="1">
    <location>
        <begin position="208"/>
        <end position="318"/>
    </location>
</feature>